<accession>A0ABR0T889</accession>
<proteinExistence type="predicted"/>
<feature type="region of interest" description="Disordered" evidence="1">
    <location>
        <begin position="27"/>
        <end position="50"/>
    </location>
</feature>
<keyword evidence="3" id="KW-1185">Reference proteome</keyword>
<dbReference type="Proteomes" id="UP001341245">
    <property type="component" value="Unassembled WGS sequence"/>
</dbReference>
<comment type="caution">
    <text evidence="2">The sequence shown here is derived from an EMBL/GenBank/DDBJ whole genome shotgun (WGS) entry which is preliminary data.</text>
</comment>
<evidence type="ECO:0000313" key="3">
    <source>
        <dbReference type="Proteomes" id="UP001341245"/>
    </source>
</evidence>
<protein>
    <submittedName>
        <fullName evidence="2">Uncharacterized protein</fullName>
    </submittedName>
</protein>
<feature type="compositionally biased region" description="Low complexity" evidence="1">
    <location>
        <begin position="82"/>
        <end position="95"/>
    </location>
</feature>
<reference evidence="2 3" key="1">
    <citation type="submission" date="2023-11" db="EMBL/GenBank/DDBJ databases">
        <title>Draft genome sequence and annotation of the polyextremotolerant black yeast-like fungus Aureobasidium pullulans NRRL 62042.</title>
        <authorList>
            <person name="Dielentheis-Frenken M.R.E."/>
            <person name="Wibberg D."/>
            <person name="Blank L.M."/>
            <person name="Tiso T."/>
        </authorList>
    </citation>
    <scope>NUCLEOTIDE SEQUENCE [LARGE SCALE GENOMIC DNA]</scope>
    <source>
        <strain evidence="2 3">NRRL 62042</strain>
    </source>
</reference>
<evidence type="ECO:0000313" key="2">
    <source>
        <dbReference type="EMBL" id="KAK6000322.1"/>
    </source>
</evidence>
<evidence type="ECO:0000256" key="1">
    <source>
        <dbReference type="SAM" id="MobiDB-lite"/>
    </source>
</evidence>
<feature type="region of interest" description="Disordered" evidence="1">
    <location>
        <begin position="150"/>
        <end position="170"/>
    </location>
</feature>
<feature type="compositionally biased region" description="Low complexity" evidence="1">
    <location>
        <begin position="39"/>
        <end position="50"/>
    </location>
</feature>
<dbReference type="EMBL" id="JASGXD010000018">
    <property type="protein sequence ID" value="KAK6000322.1"/>
    <property type="molecule type" value="Genomic_DNA"/>
</dbReference>
<sequence>MSSISILAKHTRSNSFSDSLDISDLSFAPTPSSRHTRQRSSISSIGSRSASQSNFNTSVIWNKSSSLPQLYDPGQTSRNFTSPEFSSSHLSSELPGLTSSETAGDSWSAASSSFHTSSGITVHDSAMSQLLTHFDPPSLSRMSFHRPLPEIPRASFSHSDTGLQTSTTLPTIPGYGPIRLTVTMDLPPPPKHYQHAPHMSVRVDTPMNEGSPATCSDTSLDTALDSFSAAELRQLLRLAVHKHPSLASDITSEYTQKASLGMSKTVNFVHYSNSVWHTLNSKQHLDAVKGRQYANKAVQRIANDISSVATQVQRESSLSTKKNALETLRKIGRSVCLATGVVGERVRDTLGSDKIFVDAMIIVADSFTEDDRRTVWAGGSGTEIIKRLEQLDELRRCYRVFDGLDIVLALLKREDGPDGKFHC</sequence>
<gene>
    <name evidence="2" type="ORF">QM012_003954</name>
</gene>
<feature type="region of interest" description="Disordered" evidence="1">
    <location>
        <begin position="72"/>
        <end position="110"/>
    </location>
</feature>
<name>A0ABR0T889_AURPU</name>
<organism evidence="2 3">
    <name type="scientific">Aureobasidium pullulans</name>
    <name type="common">Black yeast</name>
    <name type="synonym">Pullularia pullulans</name>
    <dbReference type="NCBI Taxonomy" id="5580"/>
    <lineage>
        <taxon>Eukaryota</taxon>
        <taxon>Fungi</taxon>
        <taxon>Dikarya</taxon>
        <taxon>Ascomycota</taxon>
        <taxon>Pezizomycotina</taxon>
        <taxon>Dothideomycetes</taxon>
        <taxon>Dothideomycetidae</taxon>
        <taxon>Dothideales</taxon>
        <taxon>Saccotheciaceae</taxon>
        <taxon>Aureobasidium</taxon>
    </lineage>
</organism>
<feature type="compositionally biased region" description="Polar residues" evidence="1">
    <location>
        <begin position="156"/>
        <end position="170"/>
    </location>
</feature>
<feature type="compositionally biased region" description="Polar residues" evidence="1">
    <location>
        <begin position="72"/>
        <end position="81"/>
    </location>
</feature>